<dbReference type="RefSeq" id="WP_381250259.1">
    <property type="nucleotide sequence ID" value="NZ_JBHTBI010000004.1"/>
</dbReference>
<proteinExistence type="predicted"/>
<sequence>MTTSTDQRTPAAPDPTPGPIPDPDADRGWIRVRFPRGTRCVTLLGTGSLTVAITHGDVAQDPMRLWALVALNIATMAYDLTDRWLQHRPAGRT</sequence>
<gene>
    <name evidence="2" type="ORF">ACFQZP_16070</name>
</gene>
<evidence type="ECO:0000313" key="3">
    <source>
        <dbReference type="Proteomes" id="UP001596957"/>
    </source>
</evidence>
<organism evidence="2 3">
    <name type="scientific">Streptomyces lutosisoli</name>
    <dbReference type="NCBI Taxonomy" id="2665721"/>
    <lineage>
        <taxon>Bacteria</taxon>
        <taxon>Bacillati</taxon>
        <taxon>Actinomycetota</taxon>
        <taxon>Actinomycetes</taxon>
        <taxon>Kitasatosporales</taxon>
        <taxon>Streptomycetaceae</taxon>
        <taxon>Streptomyces</taxon>
    </lineage>
</organism>
<reference evidence="3" key="1">
    <citation type="journal article" date="2019" name="Int. J. Syst. Evol. Microbiol.">
        <title>The Global Catalogue of Microorganisms (GCM) 10K type strain sequencing project: providing services to taxonomists for standard genome sequencing and annotation.</title>
        <authorList>
            <consortium name="The Broad Institute Genomics Platform"/>
            <consortium name="The Broad Institute Genome Sequencing Center for Infectious Disease"/>
            <person name="Wu L."/>
            <person name="Ma J."/>
        </authorList>
    </citation>
    <scope>NUCLEOTIDE SEQUENCE [LARGE SCALE GENOMIC DNA]</scope>
    <source>
        <strain evidence="3">CGMCC 4.7198</strain>
    </source>
</reference>
<protein>
    <submittedName>
        <fullName evidence="2">Uncharacterized protein</fullName>
    </submittedName>
</protein>
<feature type="compositionally biased region" description="Pro residues" evidence="1">
    <location>
        <begin position="12"/>
        <end position="22"/>
    </location>
</feature>
<dbReference type="Proteomes" id="UP001596957">
    <property type="component" value="Unassembled WGS sequence"/>
</dbReference>
<dbReference type="EMBL" id="JBHTEC010000001">
    <property type="protein sequence ID" value="MFD0283168.1"/>
    <property type="molecule type" value="Genomic_DNA"/>
</dbReference>
<comment type="caution">
    <text evidence="2">The sequence shown here is derived from an EMBL/GenBank/DDBJ whole genome shotgun (WGS) entry which is preliminary data.</text>
</comment>
<feature type="region of interest" description="Disordered" evidence="1">
    <location>
        <begin position="1"/>
        <end position="28"/>
    </location>
</feature>
<evidence type="ECO:0000256" key="1">
    <source>
        <dbReference type="SAM" id="MobiDB-lite"/>
    </source>
</evidence>
<keyword evidence="3" id="KW-1185">Reference proteome</keyword>
<name>A0ABW2VFA0_9ACTN</name>
<evidence type="ECO:0000313" key="2">
    <source>
        <dbReference type="EMBL" id="MFD0283168.1"/>
    </source>
</evidence>
<accession>A0ABW2VFA0</accession>